<evidence type="ECO:0000313" key="33">
    <source>
        <dbReference type="Proteomes" id="UP000245905"/>
    </source>
</evidence>
<feature type="chain" id="PRO_5014250828" evidence="5">
    <location>
        <begin position="27"/>
        <end position="196"/>
    </location>
</feature>
<evidence type="ECO:0000313" key="38">
    <source>
        <dbReference type="Proteomes" id="UP000266066"/>
    </source>
</evidence>
<evidence type="ECO:0000313" key="9">
    <source>
        <dbReference type="EMBL" id="MCC2746788.1"/>
    </source>
</evidence>
<evidence type="ECO:0000259" key="6">
    <source>
        <dbReference type="Pfam" id="PF00413"/>
    </source>
</evidence>
<reference evidence="31 32" key="2">
    <citation type="submission" date="2015-09" db="EMBL/GenBank/DDBJ databases">
        <authorList>
            <consortium name="Pathogen Informatics"/>
        </authorList>
    </citation>
    <scope>NUCLEOTIDE SEQUENCE [LARGE SCALE GENOMIC DNA]</scope>
    <source>
        <strain evidence="8 31">2789STDY5608860</strain>
        <strain evidence="7 32">2789STDY5834968</strain>
    </source>
</reference>
<dbReference type="EMBL" id="QSEN01000027">
    <property type="protein sequence ID" value="RGZ74189.1"/>
    <property type="molecule type" value="Genomic_DNA"/>
</dbReference>
<dbReference type="EMBL" id="QSTP01000015">
    <property type="protein sequence ID" value="RGM69485.1"/>
    <property type="molecule type" value="Genomic_DNA"/>
</dbReference>
<evidence type="ECO:0000313" key="13">
    <source>
        <dbReference type="EMBL" id="RGM49551.1"/>
    </source>
</evidence>
<keyword evidence="2" id="KW-0479">Metal-binding</keyword>
<evidence type="ECO:0000313" key="27">
    <source>
        <dbReference type="EMBL" id="RHL06184.1"/>
    </source>
</evidence>
<dbReference type="Proteomes" id="UP000260717">
    <property type="component" value="Unassembled WGS sequence"/>
</dbReference>
<evidence type="ECO:0000313" key="26">
    <source>
        <dbReference type="EMBL" id="RHI22192.1"/>
    </source>
</evidence>
<gene>
    <name evidence="29" type="ORF">DW001_03815</name>
    <name evidence="28" type="ORF">DW028_11590</name>
    <name evidence="27" type="ORF">DW038_04605</name>
    <name evidence="26" type="ORF">DW172_08570</name>
    <name evidence="25" type="ORF">DW703_13075</name>
    <name evidence="24" type="ORF">DW753_10075</name>
    <name evidence="23" type="ORF">DW848_14905</name>
    <name evidence="22" type="ORF">DW912_00395</name>
    <name evidence="21" type="ORF">DW948_12470</name>
    <name evidence="20" type="ORF">DW975_12415</name>
    <name evidence="18" type="ORF">DWW89_02265</name>
    <name evidence="17" type="ORF">DWX06_05990</name>
    <name evidence="16" type="ORF">DWY38_11210</name>
    <name evidence="19" type="ORF">DXA03_11985</name>
    <name evidence="15" type="ORF">DXB72_13430</name>
    <name evidence="14" type="ORF">DXB99_12650</name>
    <name evidence="13" type="ORF">DXC13_07920</name>
    <name evidence="12" type="ORF">DXD13_01185</name>
    <name evidence="8" type="ORF">ERS852417_01012</name>
    <name evidence="7" type="ORF">ERS852580_02814</name>
    <name evidence="30" type="ORF">FYL37_02705</name>
    <name evidence="10" type="ORF">GKE07_06715</name>
    <name evidence="11" type="ORF">LD38_07315</name>
    <name evidence="9" type="ORF">LK487_07040</name>
</gene>
<evidence type="ECO:0000313" key="30">
    <source>
        <dbReference type="EMBL" id="TYL59773.1"/>
    </source>
</evidence>
<dbReference type="EMBL" id="QROF01000003">
    <property type="protein sequence ID" value="RHL06184.1"/>
    <property type="molecule type" value="Genomic_DNA"/>
</dbReference>
<dbReference type="EMBL" id="JAJFBX010000008">
    <property type="protein sequence ID" value="MCC2746788.1"/>
    <property type="molecule type" value="Genomic_DNA"/>
</dbReference>
<dbReference type="GO" id="GO:0004222">
    <property type="term" value="F:metalloendopeptidase activity"/>
    <property type="evidence" value="ECO:0007669"/>
    <property type="project" value="InterPro"/>
</dbReference>
<dbReference type="EMBL" id="QRPB01000003">
    <property type="protein sequence ID" value="RHL82069.1"/>
    <property type="molecule type" value="Genomic_DNA"/>
</dbReference>
<evidence type="ECO:0000313" key="31">
    <source>
        <dbReference type="Proteomes" id="UP000095384"/>
    </source>
</evidence>
<dbReference type="EMBL" id="QRON01000008">
    <property type="protein sequence ID" value="RHL27355.1"/>
    <property type="molecule type" value="Genomic_DNA"/>
</dbReference>
<evidence type="ECO:0000313" key="41">
    <source>
        <dbReference type="Proteomes" id="UP000283431"/>
    </source>
</evidence>
<keyword evidence="4" id="KW-0862">Zinc</keyword>
<dbReference type="Proteomes" id="UP000283297">
    <property type="component" value="Unassembled WGS sequence"/>
</dbReference>
<evidence type="ECO:0000313" key="43">
    <source>
        <dbReference type="Proteomes" id="UP000283765"/>
    </source>
</evidence>
<accession>A0A173ZU07</accession>
<dbReference type="EMBL" id="CYYW01000005">
    <property type="protein sequence ID" value="CUN79942.1"/>
    <property type="molecule type" value="Genomic_DNA"/>
</dbReference>
<dbReference type="Proteomes" id="UP000283765">
    <property type="component" value="Unassembled WGS sequence"/>
</dbReference>
<dbReference type="Gene3D" id="3.40.390.10">
    <property type="entry name" value="Collagenase (Catalytic Domain)"/>
    <property type="match status" value="1"/>
</dbReference>
<dbReference type="AlphaFoldDB" id="A0A173ZU07"/>
<feature type="domain" description="Peptidase M10 metallopeptidase" evidence="6">
    <location>
        <begin position="31"/>
        <end position="195"/>
    </location>
</feature>
<evidence type="ECO:0000313" key="51">
    <source>
        <dbReference type="Proteomes" id="UP000286341"/>
    </source>
</evidence>
<evidence type="ECO:0000313" key="53">
    <source>
        <dbReference type="Proteomes" id="UP000479563"/>
    </source>
</evidence>
<evidence type="ECO:0000313" key="18">
    <source>
        <dbReference type="EMBL" id="RGU28540.1"/>
    </source>
</evidence>
<dbReference type="Proteomes" id="UP000095673">
    <property type="component" value="Unassembled WGS sequence"/>
</dbReference>
<evidence type="ECO:0000313" key="44">
    <source>
        <dbReference type="Proteomes" id="UP000284296"/>
    </source>
</evidence>
<protein>
    <submittedName>
        <fullName evidence="9">M57 family metalloprotease</fullName>
    </submittedName>
    <submittedName>
        <fullName evidence="8 10">Matrixin</fullName>
    </submittedName>
</protein>
<reference evidence="30 52" key="5">
    <citation type="submission" date="2019-08" db="EMBL/GenBank/DDBJ databases">
        <authorList>
            <person name="Duncan S."/>
            <person name="Walker A."/>
        </authorList>
    </citation>
    <scope>NUCLEOTIDE SEQUENCE [LARGE SCALE GENOMIC DNA]</scope>
    <source>
        <strain evidence="30 52">L2-21</strain>
    </source>
</reference>
<evidence type="ECO:0000313" key="16">
    <source>
        <dbReference type="EMBL" id="RGR53527.1"/>
    </source>
</evidence>
<dbReference type="InterPro" id="IPR024079">
    <property type="entry name" value="MetalloPept_cat_dom_sf"/>
</dbReference>
<organism evidence="8 31">
    <name type="scientific">Agathobacter rectalis</name>
    <dbReference type="NCBI Taxonomy" id="39491"/>
    <lineage>
        <taxon>Bacteria</taxon>
        <taxon>Bacillati</taxon>
        <taxon>Bacillota</taxon>
        <taxon>Clostridia</taxon>
        <taxon>Lachnospirales</taxon>
        <taxon>Lachnospiraceae</taxon>
        <taxon>Agathobacter</taxon>
    </lineage>
</organism>
<evidence type="ECO:0000313" key="11">
    <source>
        <dbReference type="EMBL" id="PWE83856.1"/>
    </source>
</evidence>
<dbReference type="GeneID" id="86988170"/>
<evidence type="ECO:0000313" key="22">
    <source>
        <dbReference type="EMBL" id="RHA94560.1"/>
    </source>
</evidence>
<dbReference type="Proteomes" id="UP000245905">
    <property type="component" value="Unassembled WGS sequence"/>
</dbReference>
<evidence type="ECO:0000313" key="14">
    <source>
        <dbReference type="EMBL" id="RGM69485.1"/>
    </source>
</evidence>
<evidence type="ECO:0000256" key="4">
    <source>
        <dbReference type="ARBA" id="ARBA00022833"/>
    </source>
</evidence>
<dbReference type="Proteomes" id="UP000266698">
    <property type="component" value="Unassembled WGS sequence"/>
</dbReference>
<evidence type="ECO:0000256" key="1">
    <source>
        <dbReference type="ARBA" id="ARBA00022670"/>
    </source>
</evidence>
<dbReference type="Proteomes" id="UP000286341">
    <property type="component" value="Unassembled WGS sequence"/>
</dbReference>
<dbReference type="EMBL" id="QRXG01000007">
    <property type="protein sequence ID" value="RGT82195.1"/>
    <property type="molecule type" value="Genomic_DNA"/>
</dbReference>
<dbReference type="EMBL" id="CYXM01000016">
    <property type="protein sequence ID" value="CUN24121.1"/>
    <property type="molecule type" value="Genomic_DNA"/>
</dbReference>
<evidence type="ECO:0000313" key="20">
    <source>
        <dbReference type="EMBL" id="RGZ74189.1"/>
    </source>
</evidence>
<evidence type="ECO:0000313" key="32">
    <source>
        <dbReference type="Proteomes" id="UP000095673"/>
    </source>
</evidence>
<evidence type="ECO:0000313" key="48">
    <source>
        <dbReference type="Proteomes" id="UP000286104"/>
    </source>
</evidence>
<evidence type="ECO:0000313" key="19">
    <source>
        <dbReference type="EMBL" id="RGZ16524.1"/>
    </source>
</evidence>
<dbReference type="PRINTS" id="PR00138">
    <property type="entry name" value="MATRIXIN"/>
</dbReference>
<keyword evidence="1 10" id="KW-0645">Protease</keyword>
<evidence type="ECO:0000313" key="17">
    <source>
        <dbReference type="EMBL" id="RGT82195.1"/>
    </source>
</evidence>
<evidence type="ECO:0000313" key="12">
    <source>
        <dbReference type="EMBL" id="RGK45721.1"/>
    </source>
</evidence>
<dbReference type="OMA" id="NTAMSEW"/>
<dbReference type="Proteomes" id="UP000286104">
    <property type="component" value="Unassembled WGS sequence"/>
</dbReference>
<evidence type="ECO:0000313" key="39">
    <source>
        <dbReference type="Proteomes" id="UP000266698"/>
    </source>
</evidence>
<dbReference type="EMBL" id="QSUG01000017">
    <property type="protein sequence ID" value="RGN20512.1"/>
    <property type="molecule type" value="Genomic_DNA"/>
</dbReference>
<reference evidence="9" key="7">
    <citation type="submission" date="2021-10" db="EMBL/GenBank/DDBJ databases">
        <title>Collection of gut derived symbiotic bacterial strains cultured from healthy donors.</title>
        <authorList>
            <person name="Lin H."/>
            <person name="Littmann E."/>
            <person name="Claire K."/>
            <person name="Pamer E."/>
        </authorList>
    </citation>
    <scope>NUCLEOTIDE SEQUENCE</scope>
    <source>
        <strain evidence="9">MSK.22.92</strain>
    </source>
</reference>
<dbReference type="Proteomes" id="UP000095384">
    <property type="component" value="Unassembled WGS sequence"/>
</dbReference>
<dbReference type="GO" id="GO:0008270">
    <property type="term" value="F:zinc ion binding"/>
    <property type="evidence" value="ECO:0007669"/>
    <property type="project" value="InterPro"/>
</dbReference>
<evidence type="ECO:0000313" key="7">
    <source>
        <dbReference type="EMBL" id="CUN24121.1"/>
    </source>
</evidence>
<dbReference type="EMBL" id="QSDV01000027">
    <property type="protein sequence ID" value="RGZ16524.1"/>
    <property type="molecule type" value="Genomic_DNA"/>
</dbReference>
<dbReference type="EMBL" id="QRUJ01000012">
    <property type="protein sequence ID" value="RGR53527.1"/>
    <property type="molecule type" value="Genomic_DNA"/>
</dbReference>
<dbReference type="EMBL" id="QSQP01000001">
    <property type="protein sequence ID" value="RGK45721.1"/>
    <property type="molecule type" value="Genomic_DNA"/>
</dbReference>
<evidence type="ECO:0000313" key="47">
    <source>
        <dbReference type="Proteomes" id="UP000285865"/>
    </source>
</evidence>
<evidence type="ECO:0000313" key="52">
    <source>
        <dbReference type="Proteomes" id="UP000324325"/>
    </source>
</evidence>
<dbReference type="Proteomes" id="UP000285209">
    <property type="component" value="Unassembled WGS sequence"/>
</dbReference>
<dbReference type="Proteomes" id="UP000285865">
    <property type="component" value="Unassembled WGS sequence"/>
</dbReference>
<evidence type="ECO:0000313" key="49">
    <source>
        <dbReference type="Proteomes" id="UP000286181"/>
    </source>
</evidence>
<dbReference type="Proteomes" id="UP000286220">
    <property type="component" value="Unassembled WGS sequence"/>
</dbReference>
<dbReference type="SUPFAM" id="SSF55486">
    <property type="entry name" value="Metalloproteases ('zincins'), catalytic domain"/>
    <property type="match status" value="1"/>
</dbReference>
<dbReference type="EMBL" id="WKQP01000008">
    <property type="protein sequence ID" value="MSC59898.1"/>
    <property type="molecule type" value="Genomic_DNA"/>
</dbReference>
<evidence type="ECO:0000256" key="3">
    <source>
        <dbReference type="ARBA" id="ARBA00022801"/>
    </source>
</evidence>
<evidence type="ECO:0000313" key="24">
    <source>
        <dbReference type="EMBL" id="RHE31517.1"/>
    </source>
</evidence>
<evidence type="ECO:0000313" key="21">
    <source>
        <dbReference type="EMBL" id="RHA10696.1"/>
    </source>
</evidence>
<reference evidence="10 53" key="4">
    <citation type="journal article" date="2019" name="Nat. Med.">
        <title>A library of human gut bacterial isolates paired with longitudinal multiomics data enables mechanistic microbiome research.</title>
        <authorList>
            <person name="Poyet M."/>
            <person name="Groussin M."/>
            <person name="Gibbons S.M."/>
            <person name="Avila-Pacheco J."/>
            <person name="Jiang X."/>
            <person name="Kearney S.M."/>
            <person name="Perrotta A.R."/>
            <person name="Berdy B."/>
            <person name="Zhao S."/>
            <person name="Lieberman T.D."/>
            <person name="Swanson P.K."/>
            <person name="Smith M."/>
            <person name="Roesemann S."/>
            <person name="Alexander J.E."/>
            <person name="Rich S.A."/>
            <person name="Livny J."/>
            <person name="Vlamakis H."/>
            <person name="Clish C."/>
            <person name="Bullock K."/>
            <person name="Deik A."/>
            <person name="Scott J."/>
            <person name="Pierce K.A."/>
            <person name="Xavier R.J."/>
            <person name="Alm E.J."/>
        </authorList>
    </citation>
    <scope>NUCLEOTIDE SEQUENCE [LARGE SCALE GENOMIC DNA]</scope>
    <source>
        <strain evidence="10 53">BIOML-A11</strain>
    </source>
</reference>
<evidence type="ECO:0000313" key="29">
    <source>
        <dbReference type="EMBL" id="RHL82069.1"/>
    </source>
</evidence>
<evidence type="ECO:0000313" key="23">
    <source>
        <dbReference type="EMBL" id="RHC35526.1"/>
    </source>
</evidence>
<keyword evidence="5" id="KW-0732">Signal</keyword>
<evidence type="ECO:0000256" key="5">
    <source>
        <dbReference type="SAM" id="SignalP"/>
    </source>
</evidence>
<name>A0A173ZU07_9FIRM</name>
<evidence type="ECO:0000313" key="50">
    <source>
        <dbReference type="Proteomes" id="UP000286220"/>
    </source>
</evidence>
<dbReference type="InterPro" id="IPR021190">
    <property type="entry name" value="Pept_M10A"/>
</dbReference>
<dbReference type="Proteomes" id="UP000266066">
    <property type="component" value="Unassembled WGS sequence"/>
</dbReference>
<evidence type="ECO:0000313" key="25">
    <source>
        <dbReference type="EMBL" id="RHF01415.1"/>
    </source>
</evidence>
<dbReference type="EMBL" id="QRKN01000005">
    <property type="protein sequence ID" value="RHI22192.1"/>
    <property type="molecule type" value="Genomic_DNA"/>
</dbReference>
<proteinExistence type="predicted"/>
<evidence type="ECO:0000313" key="45">
    <source>
        <dbReference type="Proteomes" id="UP000285209"/>
    </source>
</evidence>
<dbReference type="EMBL" id="QSHU01000028">
    <property type="protein sequence ID" value="RHC35526.1"/>
    <property type="molecule type" value="Genomic_DNA"/>
</dbReference>
<dbReference type="Proteomes" id="UP001197847">
    <property type="component" value="Unassembled WGS sequence"/>
</dbReference>
<dbReference type="Proteomes" id="UP000284296">
    <property type="component" value="Unassembled WGS sequence"/>
</dbReference>
<dbReference type="OrthoDB" id="2942003at2"/>
<dbReference type="Proteomes" id="UP000260970">
    <property type="component" value="Unassembled WGS sequence"/>
</dbReference>
<dbReference type="Proteomes" id="UP000285290">
    <property type="component" value="Unassembled WGS sequence"/>
</dbReference>
<dbReference type="EMBL" id="QSFB01000021">
    <property type="protein sequence ID" value="RHA10696.1"/>
    <property type="molecule type" value="Genomic_DNA"/>
</dbReference>
<dbReference type="Pfam" id="PF00413">
    <property type="entry name" value="Peptidase_M10"/>
    <property type="match status" value="1"/>
</dbReference>
<evidence type="ECO:0000313" key="37">
    <source>
        <dbReference type="Proteomes" id="UP000261052"/>
    </source>
</evidence>
<evidence type="ECO:0000313" key="46">
    <source>
        <dbReference type="Proteomes" id="UP000285290"/>
    </source>
</evidence>
<dbReference type="RefSeq" id="WP_012742204.1">
    <property type="nucleotide sequence ID" value="NZ_CP092643.1"/>
</dbReference>
<evidence type="ECO:0000313" key="36">
    <source>
        <dbReference type="Proteomes" id="UP000260970"/>
    </source>
</evidence>
<dbReference type="Proteomes" id="UP000286181">
    <property type="component" value="Unassembled WGS sequence"/>
</dbReference>
<dbReference type="GO" id="GO:0031012">
    <property type="term" value="C:extracellular matrix"/>
    <property type="evidence" value="ECO:0007669"/>
    <property type="project" value="InterPro"/>
</dbReference>
<dbReference type="EMBL" id="QSTI01000010">
    <property type="protein sequence ID" value="RGM49551.1"/>
    <property type="molecule type" value="Genomic_DNA"/>
</dbReference>
<reference evidence="34 35" key="3">
    <citation type="submission" date="2018-08" db="EMBL/GenBank/DDBJ databases">
        <title>A genome reference for cultivated species of the human gut microbiota.</title>
        <authorList>
            <person name="Zou Y."/>
            <person name="Xue W."/>
            <person name="Luo G."/>
        </authorList>
    </citation>
    <scope>NUCLEOTIDE SEQUENCE [LARGE SCALE GENOMIC DNA]</scope>
    <source>
        <strain evidence="18 43">AF17-27</strain>
        <strain evidence="17 44">AF18-16LB</strain>
        <strain evidence="16 38">AF25-15</strain>
        <strain evidence="29 39">AF36-2BH</strain>
        <strain evidence="28 40">AF38-24</strain>
        <strain evidence="27 49">AF39-14AC</strain>
        <strain evidence="26 47">AM16-11</strain>
        <strain evidence="25 42">AM26-2LB</strain>
        <strain evidence="24 46">AM29-10</strain>
        <strain evidence="23 48">AM36-3AA</strain>
        <strain evidence="22 50">AM42-17AT</strain>
        <strain evidence="21 51">AM44-1AT</strain>
        <strain evidence="20 41">AM48-7</strain>
        <strain evidence="19 45">AM54-25XD</strain>
        <strain evidence="15 36">OM05-6AA</strain>
        <strain evidence="14 35">OM07-13</strain>
        <strain evidence="13 34">OM08-12AT</strain>
        <strain evidence="12 37">TF11-15AC</strain>
    </source>
</reference>
<evidence type="ECO:0000313" key="10">
    <source>
        <dbReference type="EMBL" id="MSC59898.1"/>
    </source>
</evidence>
<evidence type="ECO:0000313" key="28">
    <source>
        <dbReference type="EMBL" id="RHL27355.1"/>
    </source>
</evidence>
<dbReference type="EMBL" id="QSKY01000023">
    <property type="protein sequence ID" value="RHF01415.1"/>
    <property type="molecule type" value="Genomic_DNA"/>
</dbReference>
<reference evidence="11 33" key="1">
    <citation type="submission" date="2014-09" db="EMBL/GenBank/DDBJ databases">
        <title>Butyrate-producing bacteria isolated from human gut.</title>
        <authorList>
            <person name="Zhang Q."/>
            <person name="Zhao L."/>
        </authorList>
    </citation>
    <scope>NUCLEOTIDE SEQUENCE [LARGE SCALE GENOMIC DNA]</scope>
    <source>
        <strain evidence="11 33">R22</strain>
    </source>
</reference>
<evidence type="ECO:0000313" key="15">
    <source>
        <dbReference type="EMBL" id="RGN20512.1"/>
    </source>
</evidence>
<dbReference type="EMBL" id="QRXR01000002">
    <property type="protein sequence ID" value="RGU28540.1"/>
    <property type="molecule type" value="Genomic_DNA"/>
</dbReference>
<dbReference type="Proteomes" id="UP000260758">
    <property type="component" value="Unassembled WGS sequence"/>
</dbReference>
<evidence type="ECO:0000256" key="2">
    <source>
        <dbReference type="ARBA" id="ARBA00022723"/>
    </source>
</evidence>
<dbReference type="InterPro" id="IPR001818">
    <property type="entry name" value="Pept_M10_metallopeptidase"/>
</dbReference>
<evidence type="ECO:0000313" key="42">
    <source>
        <dbReference type="Proteomes" id="UP000283501"/>
    </source>
</evidence>
<dbReference type="Proteomes" id="UP000283501">
    <property type="component" value="Unassembled WGS sequence"/>
</dbReference>
<dbReference type="EMBL" id="QSFZ01000001">
    <property type="protein sequence ID" value="RHA94560.1"/>
    <property type="molecule type" value="Genomic_DNA"/>
</dbReference>
<evidence type="ECO:0000313" key="8">
    <source>
        <dbReference type="EMBL" id="CUN79942.1"/>
    </source>
</evidence>
<sequence>MRTKKFIVALCFSFFMFMCSVSTVYAYNTYNQHKLTYGVGNYGKDTQHYFITSSASGYASYINTAMSEWVNTTSSMGVTTPISYTKTTTQSSSRMDIYQVSTVNEWWGLTTMYNGSTEVDPFSSNWAWGKIQLDADFSDLSENKRLAVIAHEMGHVMGLAHSDFSNVLMRADIAYNSSSTSRAQTNDLGGINYLYK</sequence>
<dbReference type="Proteomes" id="UP000324325">
    <property type="component" value="Unassembled WGS sequence"/>
</dbReference>
<dbReference type="GO" id="GO:0006508">
    <property type="term" value="P:proteolysis"/>
    <property type="evidence" value="ECO:0007669"/>
    <property type="project" value="UniProtKB-KW"/>
</dbReference>
<dbReference type="EMBL" id="JRFS01000014">
    <property type="protein sequence ID" value="PWE83856.1"/>
    <property type="molecule type" value="Genomic_DNA"/>
</dbReference>
<feature type="signal peptide" evidence="5">
    <location>
        <begin position="1"/>
        <end position="26"/>
    </location>
</feature>
<dbReference type="EMBL" id="VSTG01000002">
    <property type="protein sequence ID" value="TYL59773.1"/>
    <property type="molecule type" value="Genomic_DNA"/>
</dbReference>
<evidence type="ECO:0000313" key="35">
    <source>
        <dbReference type="Proteomes" id="UP000260758"/>
    </source>
</evidence>
<dbReference type="Proteomes" id="UP000479563">
    <property type="component" value="Unassembled WGS sequence"/>
</dbReference>
<dbReference type="EMBL" id="QSKC01000012">
    <property type="protein sequence ID" value="RHE31517.1"/>
    <property type="molecule type" value="Genomic_DNA"/>
</dbReference>
<keyword evidence="3" id="KW-0378">Hydrolase</keyword>
<dbReference type="Proteomes" id="UP000283431">
    <property type="component" value="Unassembled WGS sequence"/>
</dbReference>
<evidence type="ECO:0000313" key="34">
    <source>
        <dbReference type="Proteomes" id="UP000260717"/>
    </source>
</evidence>
<reference evidence="30 52" key="6">
    <citation type="submission" date="2019-09" db="EMBL/GenBank/DDBJ databases">
        <title>Strain-level analysis of Eubacterium rectale using genomes from metagenomes.</title>
        <authorList>
            <person name="Karcher N."/>
            <person name="Segata N."/>
        </authorList>
    </citation>
    <scope>NUCLEOTIDE SEQUENCE [LARGE SCALE GENOMIC DNA]</scope>
    <source>
        <strain evidence="30 52">L2-21</strain>
    </source>
</reference>
<dbReference type="Proteomes" id="UP000261052">
    <property type="component" value="Unassembled WGS sequence"/>
</dbReference>
<keyword evidence="9" id="KW-0482">Metalloprotease</keyword>
<evidence type="ECO:0000313" key="40">
    <source>
        <dbReference type="Proteomes" id="UP000283297"/>
    </source>
</evidence>